<protein>
    <submittedName>
        <fullName evidence="1">Uncharacterized protein</fullName>
    </submittedName>
</protein>
<sequence>MISMRARRWLAIGVLGLAGSVGAFSVGAGVAARLERHMSSVSIAKIRVHDLAQAARTKK</sequence>
<accession>A0ABZ2KE75</accession>
<reference evidence="1 2" key="1">
    <citation type="submission" date="2021-12" db="EMBL/GenBank/DDBJ databases">
        <title>Discovery of the Pendulisporaceae a myxobacterial family with distinct sporulation behavior and unique specialized metabolism.</title>
        <authorList>
            <person name="Garcia R."/>
            <person name="Popoff A."/>
            <person name="Bader C.D."/>
            <person name="Loehr J."/>
            <person name="Walesch S."/>
            <person name="Walt C."/>
            <person name="Boldt J."/>
            <person name="Bunk B."/>
            <person name="Haeckl F.J.F.P.J."/>
            <person name="Gunesch A.P."/>
            <person name="Birkelbach J."/>
            <person name="Nuebel U."/>
            <person name="Pietschmann T."/>
            <person name="Bach T."/>
            <person name="Mueller R."/>
        </authorList>
    </citation>
    <scope>NUCLEOTIDE SEQUENCE [LARGE SCALE GENOMIC DNA]</scope>
    <source>
        <strain evidence="1 2">MSr12523</strain>
    </source>
</reference>
<gene>
    <name evidence="1" type="ORF">LZC95_09095</name>
</gene>
<keyword evidence="2" id="KW-1185">Reference proteome</keyword>
<name>A0ABZ2KE75_9BACT</name>
<evidence type="ECO:0000313" key="2">
    <source>
        <dbReference type="Proteomes" id="UP001379533"/>
    </source>
</evidence>
<dbReference type="RefSeq" id="WP_394847607.1">
    <property type="nucleotide sequence ID" value="NZ_CP089982.1"/>
</dbReference>
<evidence type="ECO:0000313" key="1">
    <source>
        <dbReference type="EMBL" id="WXA96990.1"/>
    </source>
</evidence>
<dbReference type="Proteomes" id="UP001379533">
    <property type="component" value="Chromosome"/>
</dbReference>
<proteinExistence type="predicted"/>
<dbReference type="EMBL" id="CP089982">
    <property type="protein sequence ID" value="WXA96990.1"/>
    <property type="molecule type" value="Genomic_DNA"/>
</dbReference>
<organism evidence="1 2">
    <name type="scientific">Pendulispora brunnea</name>
    <dbReference type="NCBI Taxonomy" id="2905690"/>
    <lineage>
        <taxon>Bacteria</taxon>
        <taxon>Pseudomonadati</taxon>
        <taxon>Myxococcota</taxon>
        <taxon>Myxococcia</taxon>
        <taxon>Myxococcales</taxon>
        <taxon>Sorangiineae</taxon>
        <taxon>Pendulisporaceae</taxon>
        <taxon>Pendulispora</taxon>
    </lineage>
</organism>